<evidence type="ECO:0000313" key="1">
    <source>
        <dbReference type="EMBL" id="GFR60978.1"/>
    </source>
</evidence>
<sequence>MENRNHKPIVKVNALNQHPGKVDHFSVHENSVEGFAQPVLYEDNDDELDDEGNKQMLVDGNAAAVERPAGDKRKKIGVILCCS</sequence>
<dbReference type="AlphaFoldDB" id="A0AAV4EKJ6"/>
<dbReference type="Proteomes" id="UP000762676">
    <property type="component" value="Unassembled WGS sequence"/>
</dbReference>
<comment type="caution">
    <text evidence="1">The sequence shown here is derived from an EMBL/GenBank/DDBJ whole genome shotgun (WGS) entry which is preliminary data.</text>
</comment>
<name>A0AAV4EKJ6_9GAST</name>
<keyword evidence="2" id="KW-1185">Reference proteome</keyword>
<dbReference type="EMBL" id="BMAT01007256">
    <property type="protein sequence ID" value="GFR60978.1"/>
    <property type="molecule type" value="Genomic_DNA"/>
</dbReference>
<evidence type="ECO:0008006" key="3">
    <source>
        <dbReference type="Google" id="ProtNLM"/>
    </source>
</evidence>
<proteinExistence type="predicted"/>
<reference evidence="1 2" key="1">
    <citation type="journal article" date="2021" name="Elife">
        <title>Chloroplast acquisition without the gene transfer in kleptoplastic sea slugs, Plakobranchus ocellatus.</title>
        <authorList>
            <person name="Maeda T."/>
            <person name="Takahashi S."/>
            <person name="Yoshida T."/>
            <person name="Shimamura S."/>
            <person name="Takaki Y."/>
            <person name="Nagai Y."/>
            <person name="Toyoda A."/>
            <person name="Suzuki Y."/>
            <person name="Arimoto A."/>
            <person name="Ishii H."/>
            <person name="Satoh N."/>
            <person name="Nishiyama T."/>
            <person name="Hasebe M."/>
            <person name="Maruyama T."/>
            <person name="Minagawa J."/>
            <person name="Obokata J."/>
            <person name="Shigenobu S."/>
        </authorList>
    </citation>
    <scope>NUCLEOTIDE SEQUENCE [LARGE SCALE GENOMIC DNA]</scope>
</reference>
<gene>
    <name evidence="1" type="ORF">ElyMa_003545700</name>
</gene>
<protein>
    <recommendedName>
        <fullName evidence="3">CTNNB1 binding N-teminal domain-containing protein</fullName>
    </recommendedName>
</protein>
<accession>A0AAV4EKJ6</accession>
<evidence type="ECO:0000313" key="2">
    <source>
        <dbReference type="Proteomes" id="UP000762676"/>
    </source>
</evidence>
<organism evidence="1 2">
    <name type="scientific">Elysia marginata</name>
    <dbReference type="NCBI Taxonomy" id="1093978"/>
    <lineage>
        <taxon>Eukaryota</taxon>
        <taxon>Metazoa</taxon>
        <taxon>Spiralia</taxon>
        <taxon>Lophotrochozoa</taxon>
        <taxon>Mollusca</taxon>
        <taxon>Gastropoda</taxon>
        <taxon>Heterobranchia</taxon>
        <taxon>Euthyneura</taxon>
        <taxon>Panpulmonata</taxon>
        <taxon>Sacoglossa</taxon>
        <taxon>Placobranchoidea</taxon>
        <taxon>Plakobranchidae</taxon>
        <taxon>Elysia</taxon>
    </lineage>
</organism>